<protein>
    <submittedName>
        <fullName evidence="1">Uncharacterized protein</fullName>
    </submittedName>
</protein>
<name>A0A517Y2D5_9BACT</name>
<organism evidence="1 2">
    <name type="scientific">Urbifossiella limnaea</name>
    <dbReference type="NCBI Taxonomy" id="2528023"/>
    <lineage>
        <taxon>Bacteria</taxon>
        <taxon>Pseudomonadati</taxon>
        <taxon>Planctomycetota</taxon>
        <taxon>Planctomycetia</taxon>
        <taxon>Gemmatales</taxon>
        <taxon>Gemmataceae</taxon>
        <taxon>Urbifossiella</taxon>
    </lineage>
</organism>
<reference evidence="1 2" key="1">
    <citation type="submission" date="2019-02" db="EMBL/GenBank/DDBJ databases">
        <title>Deep-cultivation of Planctomycetes and their phenomic and genomic characterization uncovers novel biology.</title>
        <authorList>
            <person name="Wiegand S."/>
            <person name="Jogler M."/>
            <person name="Boedeker C."/>
            <person name="Pinto D."/>
            <person name="Vollmers J."/>
            <person name="Rivas-Marin E."/>
            <person name="Kohn T."/>
            <person name="Peeters S.H."/>
            <person name="Heuer A."/>
            <person name="Rast P."/>
            <person name="Oberbeckmann S."/>
            <person name="Bunk B."/>
            <person name="Jeske O."/>
            <person name="Meyerdierks A."/>
            <person name="Storesund J.E."/>
            <person name="Kallscheuer N."/>
            <person name="Luecker S."/>
            <person name="Lage O.M."/>
            <person name="Pohl T."/>
            <person name="Merkel B.J."/>
            <person name="Hornburger P."/>
            <person name="Mueller R.-W."/>
            <person name="Bruemmer F."/>
            <person name="Labrenz M."/>
            <person name="Spormann A.M."/>
            <person name="Op den Camp H."/>
            <person name="Overmann J."/>
            <person name="Amann R."/>
            <person name="Jetten M.S.M."/>
            <person name="Mascher T."/>
            <person name="Medema M.H."/>
            <person name="Devos D.P."/>
            <person name="Kaster A.-K."/>
            <person name="Ovreas L."/>
            <person name="Rohde M."/>
            <person name="Galperin M.Y."/>
            <person name="Jogler C."/>
        </authorList>
    </citation>
    <scope>NUCLEOTIDE SEQUENCE [LARGE SCALE GENOMIC DNA]</scope>
    <source>
        <strain evidence="1 2">ETA_A1</strain>
    </source>
</reference>
<proteinExistence type="predicted"/>
<dbReference type="EMBL" id="CP036273">
    <property type="protein sequence ID" value="QDU23930.1"/>
    <property type="molecule type" value="Genomic_DNA"/>
</dbReference>
<dbReference type="KEGG" id="uli:ETAA1_59410"/>
<accession>A0A517Y2D5</accession>
<dbReference type="AlphaFoldDB" id="A0A517Y2D5"/>
<dbReference type="RefSeq" id="WP_145244136.1">
    <property type="nucleotide sequence ID" value="NZ_CP036273.1"/>
</dbReference>
<gene>
    <name evidence="1" type="ORF">ETAA1_59410</name>
</gene>
<keyword evidence="2" id="KW-1185">Reference proteome</keyword>
<dbReference type="Proteomes" id="UP000319576">
    <property type="component" value="Chromosome"/>
</dbReference>
<sequence>MVKLYIAGRLAGTMDDALRVMREAAASRQPVEYREADGSVFGVFTPITVPAPFSEPPCPWEPSLTWEDIERRRQGEMLTFEELKTRLGWE</sequence>
<evidence type="ECO:0000313" key="1">
    <source>
        <dbReference type="EMBL" id="QDU23930.1"/>
    </source>
</evidence>
<evidence type="ECO:0000313" key="2">
    <source>
        <dbReference type="Proteomes" id="UP000319576"/>
    </source>
</evidence>